<dbReference type="Proteomes" id="UP000653454">
    <property type="component" value="Unassembled WGS sequence"/>
</dbReference>
<evidence type="ECO:0000313" key="1">
    <source>
        <dbReference type="EMBL" id="CAG9091742.1"/>
    </source>
</evidence>
<dbReference type="EMBL" id="CAJHNJ030000002">
    <property type="protein sequence ID" value="CAG9091742.1"/>
    <property type="molecule type" value="Genomic_DNA"/>
</dbReference>
<dbReference type="AlphaFoldDB" id="A0A8S4D2R4"/>
<sequence length="62" mass="6968">TSLISAPISGVVLARRRQRQRHAHAARVLHVDQALHVRLPGEAEVRGVEVIVVFFFLFVARD</sequence>
<comment type="caution">
    <text evidence="1">The sequence shown here is derived from an EMBL/GenBank/DDBJ whole genome shotgun (WGS) entry which is preliminary data.</text>
</comment>
<feature type="non-terminal residue" evidence="1">
    <location>
        <position position="62"/>
    </location>
</feature>
<organism evidence="1 2">
    <name type="scientific">Plutella xylostella</name>
    <name type="common">Diamondback moth</name>
    <name type="synonym">Plutella maculipennis</name>
    <dbReference type="NCBI Taxonomy" id="51655"/>
    <lineage>
        <taxon>Eukaryota</taxon>
        <taxon>Metazoa</taxon>
        <taxon>Ecdysozoa</taxon>
        <taxon>Arthropoda</taxon>
        <taxon>Hexapoda</taxon>
        <taxon>Insecta</taxon>
        <taxon>Pterygota</taxon>
        <taxon>Neoptera</taxon>
        <taxon>Endopterygota</taxon>
        <taxon>Lepidoptera</taxon>
        <taxon>Glossata</taxon>
        <taxon>Ditrysia</taxon>
        <taxon>Yponomeutoidea</taxon>
        <taxon>Plutellidae</taxon>
        <taxon>Plutella</taxon>
    </lineage>
</organism>
<protein>
    <submittedName>
        <fullName evidence="1">(diamondback moth) hypothetical protein</fullName>
    </submittedName>
</protein>
<proteinExistence type="predicted"/>
<reference evidence="1" key="1">
    <citation type="submission" date="2020-11" db="EMBL/GenBank/DDBJ databases">
        <authorList>
            <person name="Whiteford S."/>
        </authorList>
    </citation>
    <scope>NUCLEOTIDE SEQUENCE</scope>
</reference>
<accession>A0A8S4D2R4</accession>
<keyword evidence="2" id="KW-1185">Reference proteome</keyword>
<gene>
    <name evidence="1" type="ORF">PLXY2_LOCUS650</name>
</gene>
<evidence type="ECO:0000313" key="2">
    <source>
        <dbReference type="Proteomes" id="UP000653454"/>
    </source>
</evidence>
<name>A0A8S4D2R4_PLUXY</name>